<gene>
    <name evidence="3" type="ORF">AVDCRST_MAG49-1652</name>
</gene>
<dbReference type="PROSITE" id="PS50206">
    <property type="entry name" value="RHODANESE_3"/>
    <property type="match status" value="2"/>
</dbReference>
<sequence length="289" mass="29764">MAAPPDDGSIGDHFGDDGPIVSVAWLRARLGQPGVRVVDVRPANAYAAAHIPGAAPTTLAAIRLDRSAPDAIARFAAALSDEVRRLGVRPGEKVVFVEDVSGTMAARAVWALDYLGHGGGALLDGGLVAWAAAGGALTRDPTPPEPPGDLSVVPDPTVLVTADELLAGIAGSAGGHGAGASGSPPLPVDSRGDAEYALGTIPGAVHVDWTRHLRPDGRLRPPSELRALYAEAGLPDDPDRPLATFCGSGYRAAHAYVVLRALGHRRVGNYVPSWNEWGARADLPVTPGR</sequence>
<accession>A0A6J4UG90</accession>
<evidence type="ECO:0000259" key="2">
    <source>
        <dbReference type="PROSITE" id="PS50206"/>
    </source>
</evidence>
<dbReference type="Pfam" id="PF00581">
    <property type="entry name" value="Rhodanese"/>
    <property type="match status" value="2"/>
</dbReference>
<organism evidence="3">
    <name type="scientific">uncultured Thermomicrobiales bacterium</name>
    <dbReference type="NCBI Taxonomy" id="1645740"/>
    <lineage>
        <taxon>Bacteria</taxon>
        <taxon>Pseudomonadati</taxon>
        <taxon>Thermomicrobiota</taxon>
        <taxon>Thermomicrobia</taxon>
        <taxon>Thermomicrobiales</taxon>
        <taxon>environmental samples</taxon>
    </lineage>
</organism>
<dbReference type="EMBL" id="CADCWG010000103">
    <property type="protein sequence ID" value="CAA9549528.1"/>
    <property type="molecule type" value="Genomic_DNA"/>
</dbReference>
<protein>
    <recommendedName>
        <fullName evidence="2">Rhodanese domain-containing protein</fullName>
    </recommendedName>
</protein>
<proteinExistence type="predicted"/>
<dbReference type="InterPro" id="IPR001763">
    <property type="entry name" value="Rhodanese-like_dom"/>
</dbReference>
<dbReference type="PANTHER" id="PTHR43855">
    <property type="entry name" value="THIOSULFATE SULFURTRANSFERASE"/>
    <property type="match status" value="1"/>
</dbReference>
<evidence type="ECO:0000313" key="3">
    <source>
        <dbReference type="EMBL" id="CAA9549528.1"/>
    </source>
</evidence>
<dbReference type="InterPro" id="IPR036873">
    <property type="entry name" value="Rhodanese-like_dom_sf"/>
</dbReference>
<dbReference type="SUPFAM" id="SSF52821">
    <property type="entry name" value="Rhodanese/Cell cycle control phosphatase"/>
    <property type="match status" value="2"/>
</dbReference>
<dbReference type="CDD" id="cd01449">
    <property type="entry name" value="TST_Repeat_2"/>
    <property type="match status" value="1"/>
</dbReference>
<dbReference type="SMART" id="SM00450">
    <property type="entry name" value="RHOD"/>
    <property type="match status" value="2"/>
</dbReference>
<dbReference type="AlphaFoldDB" id="A0A6J4UG90"/>
<reference evidence="3" key="1">
    <citation type="submission" date="2020-02" db="EMBL/GenBank/DDBJ databases">
        <authorList>
            <person name="Meier V. D."/>
        </authorList>
    </citation>
    <scope>NUCLEOTIDE SEQUENCE</scope>
    <source>
        <strain evidence="3">AVDCRST_MAG49</strain>
    </source>
</reference>
<feature type="domain" description="Rhodanese" evidence="2">
    <location>
        <begin position="31"/>
        <end position="139"/>
    </location>
</feature>
<dbReference type="Gene3D" id="3.40.250.10">
    <property type="entry name" value="Rhodanese-like domain"/>
    <property type="match status" value="2"/>
</dbReference>
<feature type="domain" description="Rhodanese" evidence="2">
    <location>
        <begin position="188"/>
        <end position="286"/>
    </location>
</feature>
<evidence type="ECO:0000256" key="1">
    <source>
        <dbReference type="ARBA" id="ARBA00022737"/>
    </source>
</evidence>
<dbReference type="PANTHER" id="PTHR43855:SF1">
    <property type="entry name" value="THIOSULFATE SULFURTRANSFERASE"/>
    <property type="match status" value="1"/>
</dbReference>
<name>A0A6J4UG90_9BACT</name>
<keyword evidence="1" id="KW-0677">Repeat</keyword>
<dbReference type="InterPro" id="IPR051126">
    <property type="entry name" value="Thiosulfate_sulfurtransferase"/>
</dbReference>